<accession>A0ABV7WUP3</accession>
<dbReference type="SUPFAM" id="SSF143456">
    <property type="entry name" value="VC0467-like"/>
    <property type="match status" value="1"/>
</dbReference>
<proteinExistence type="inferred from homology"/>
<dbReference type="PANTHER" id="PTHR30327">
    <property type="entry name" value="UNCHARACTERIZED PROTEIN YQGE"/>
    <property type="match status" value="1"/>
</dbReference>
<comment type="caution">
    <text evidence="3">The sequence shown here is derived from an EMBL/GenBank/DDBJ whole genome shotgun (WGS) entry which is preliminary data.</text>
</comment>
<dbReference type="HAMAP" id="MF_00758">
    <property type="entry name" value="UPF0301"/>
    <property type="match status" value="1"/>
</dbReference>
<dbReference type="Pfam" id="PF02622">
    <property type="entry name" value="DUF179"/>
    <property type="match status" value="1"/>
</dbReference>
<dbReference type="EMBL" id="JBHRYN010000060">
    <property type="protein sequence ID" value="MFC3702891.1"/>
    <property type="molecule type" value="Genomic_DNA"/>
</dbReference>
<name>A0ABV7WUP3_9GAMM</name>
<dbReference type="Gene3D" id="3.40.1740.10">
    <property type="entry name" value="VC0467-like"/>
    <property type="match status" value="1"/>
</dbReference>
<evidence type="ECO:0000256" key="1">
    <source>
        <dbReference type="ARBA" id="ARBA00009600"/>
    </source>
</evidence>
<evidence type="ECO:0000313" key="4">
    <source>
        <dbReference type="Proteomes" id="UP001595710"/>
    </source>
</evidence>
<reference evidence="4" key="1">
    <citation type="journal article" date="2019" name="Int. J. Syst. Evol. Microbiol.">
        <title>The Global Catalogue of Microorganisms (GCM) 10K type strain sequencing project: providing services to taxonomists for standard genome sequencing and annotation.</title>
        <authorList>
            <consortium name="The Broad Institute Genomics Platform"/>
            <consortium name="The Broad Institute Genome Sequencing Center for Infectious Disease"/>
            <person name="Wu L."/>
            <person name="Ma J."/>
        </authorList>
    </citation>
    <scope>NUCLEOTIDE SEQUENCE [LARGE SCALE GENOMIC DNA]</scope>
    <source>
        <strain evidence="4">CECT 8288</strain>
    </source>
</reference>
<organism evidence="3 4">
    <name type="scientific">Reinekea marina</name>
    <dbReference type="NCBI Taxonomy" id="1310421"/>
    <lineage>
        <taxon>Bacteria</taxon>
        <taxon>Pseudomonadati</taxon>
        <taxon>Pseudomonadota</taxon>
        <taxon>Gammaproteobacteria</taxon>
        <taxon>Oceanospirillales</taxon>
        <taxon>Saccharospirillaceae</taxon>
        <taxon>Reinekea</taxon>
    </lineage>
</organism>
<evidence type="ECO:0000313" key="3">
    <source>
        <dbReference type="EMBL" id="MFC3702891.1"/>
    </source>
</evidence>
<protein>
    <recommendedName>
        <fullName evidence="2">UPF0301 protein ACFOND_14745</fullName>
    </recommendedName>
</protein>
<keyword evidence="4" id="KW-1185">Reference proteome</keyword>
<evidence type="ECO:0000256" key="2">
    <source>
        <dbReference type="HAMAP-Rule" id="MF_00758"/>
    </source>
</evidence>
<sequence length="191" mass="21113">MNIESTERTLDLTGHFLIAMPDMGDPVFSGTVTYLLVHDDDGALGVIINRPLEVELQEVFKAAQIETYEPDVGELPVYHGGPVTPEQGFILHRRRERSWSSAITNDELSLTTSRDILVDIASKNGPEEYLFCLGYSGWTKGQIEEELKTNAWLTVKADIDIIFSPNSEKYSQALKQLGIDQAVLSGQGGQA</sequence>
<comment type="similarity">
    <text evidence="1 2">Belongs to the UPF0301 (AlgH) family.</text>
</comment>
<dbReference type="Proteomes" id="UP001595710">
    <property type="component" value="Unassembled WGS sequence"/>
</dbReference>
<dbReference type="PANTHER" id="PTHR30327:SF1">
    <property type="entry name" value="UPF0301 PROTEIN YQGE"/>
    <property type="match status" value="1"/>
</dbReference>
<gene>
    <name evidence="3" type="ORF">ACFOND_14745</name>
</gene>
<dbReference type="InterPro" id="IPR003774">
    <property type="entry name" value="AlgH-like"/>
</dbReference>
<dbReference type="RefSeq" id="WP_290282485.1">
    <property type="nucleotide sequence ID" value="NZ_JAUFQI010000001.1"/>
</dbReference>